<dbReference type="Gene3D" id="3.65.10.10">
    <property type="entry name" value="Enolpyruvate transferase domain"/>
    <property type="match status" value="2"/>
</dbReference>
<comment type="caution">
    <text evidence="12">Lacks conserved residue(s) required for the propagation of feature annotation.</text>
</comment>
<feature type="binding site" evidence="12">
    <location>
        <begin position="22"/>
        <end position="23"/>
    </location>
    <ligand>
        <name>phosphoenolpyruvate</name>
        <dbReference type="ChEBI" id="CHEBI:58702"/>
    </ligand>
</feature>
<dbReference type="InterPro" id="IPR001986">
    <property type="entry name" value="Enolpyruvate_Tfrase_dom"/>
</dbReference>
<evidence type="ECO:0000256" key="9">
    <source>
        <dbReference type="ARBA" id="ARBA00023316"/>
    </source>
</evidence>
<dbReference type="GO" id="GO:0008360">
    <property type="term" value="P:regulation of cell shape"/>
    <property type="evidence" value="ECO:0007669"/>
    <property type="project" value="UniProtKB-KW"/>
</dbReference>
<keyword evidence="4 12" id="KW-0132">Cell division</keyword>
<comment type="catalytic activity">
    <reaction evidence="11 12">
        <text>phosphoenolpyruvate + UDP-N-acetyl-alpha-D-glucosamine = UDP-N-acetyl-3-O-(1-carboxyvinyl)-alpha-D-glucosamine + phosphate</text>
        <dbReference type="Rhea" id="RHEA:18681"/>
        <dbReference type="ChEBI" id="CHEBI:43474"/>
        <dbReference type="ChEBI" id="CHEBI:57705"/>
        <dbReference type="ChEBI" id="CHEBI:58702"/>
        <dbReference type="ChEBI" id="CHEBI:68483"/>
        <dbReference type="EC" id="2.5.1.7"/>
    </reaction>
</comment>
<organism evidence="14 15">
    <name type="scientific">Candidatus Roizmanbacteria bacterium CG22_combo_CG10-13_8_21_14_all_38_20</name>
    <dbReference type="NCBI Taxonomy" id="1974862"/>
    <lineage>
        <taxon>Bacteria</taxon>
        <taxon>Candidatus Roizmaniibacteriota</taxon>
    </lineage>
</organism>
<keyword evidence="3 12" id="KW-0963">Cytoplasm</keyword>
<evidence type="ECO:0000256" key="7">
    <source>
        <dbReference type="ARBA" id="ARBA00022984"/>
    </source>
</evidence>
<keyword evidence="7 12" id="KW-0573">Peptidoglycan synthesis</keyword>
<feature type="binding site" evidence="12">
    <location>
        <position position="327"/>
    </location>
    <ligand>
        <name>UDP-N-acetyl-alpha-D-glucosamine</name>
        <dbReference type="ChEBI" id="CHEBI:57705"/>
    </ligand>
</feature>
<evidence type="ECO:0000256" key="1">
    <source>
        <dbReference type="ARBA" id="ARBA00004496"/>
    </source>
</evidence>
<dbReference type="SUPFAM" id="SSF55205">
    <property type="entry name" value="EPT/RTPC-like"/>
    <property type="match status" value="1"/>
</dbReference>
<evidence type="ECO:0000256" key="5">
    <source>
        <dbReference type="ARBA" id="ARBA00022679"/>
    </source>
</evidence>
<dbReference type="GO" id="GO:0019277">
    <property type="term" value="P:UDP-N-acetylgalactosamine biosynthetic process"/>
    <property type="evidence" value="ECO:0007669"/>
    <property type="project" value="InterPro"/>
</dbReference>
<dbReference type="Proteomes" id="UP000231246">
    <property type="component" value="Unassembled WGS sequence"/>
</dbReference>
<dbReference type="GO" id="GO:0051301">
    <property type="term" value="P:cell division"/>
    <property type="evidence" value="ECO:0007669"/>
    <property type="project" value="UniProtKB-KW"/>
</dbReference>
<dbReference type="CDD" id="cd01555">
    <property type="entry name" value="UdpNAET"/>
    <property type="match status" value="1"/>
</dbReference>
<keyword evidence="8 12" id="KW-0131">Cell cycle</keyword>
<proteinExistence type="inferred from homology"/>
<evidence type="ECO:0000256" key="6">
    <source>
        <dbReference type="ARBA" id="ARBA00022960"/>
    </source>
</evidence>
<protein>
    <recommendedName>
        <fullName evidence="12">UDP-N-acetylglucosamine 1-carboxyvinyltransferase</fullName>
        <ecNumber evidence="12">2.5.1.7</ecNumber>
    </recommendedName>
    <alternativeName>
        <fullName evidence="12">Enoylpyruvate transferase</fullName>
    </alternativeName>
    <alternativeName>
        <fullName evidence="12">UDP-N-acetylglucosamine enolpyruvyl transferase</fullName>
        <shortName evidence="12">EPT</shortName>
    </alternativeName>
</protein>
<dbReference type="NCBIfam" id="TIGR01072">
    <property type="entry name" value="murA"/>
    <property type="match status" value="1"/>
</dbReference>
<feature type="active site" description="Proton donor" evidence="12">
    <location>
        <position position="116"/>
    </location>
</feature>
<dbReference type="GO" id="GO:0008760">
    <property type="term" value="F:UDP-N-acetylglucosamine 1-carboxyvinyltransferase activity"/>
    <property type="evidence" value="ECO:0007669"/>
    <property type="project" value="UniProtKB-UniRule"/>
</dbReference>
<sequence length="419" mass="45747">MAKFIINGRNRLEGKIKVAANKNAVLPVMAATLLCEGTSIIHNVPEIKDVEVMVNILRKLGAKVTLSERTLTVDSSNITNLEIPRDLAQRLRASVLLLGPLLARAGEVKLPHPGGDVIGRRGIFTHISALTKLGVQITQDDLMYYGKVIQKNAVKVFLDEPSVTGTENVMMYAALTDGETVIENAAAEPHIVDLSRFLASAGVTIEGAGTSRIRIIGKKSLKGGEYTISPDPIEAGTFAIASAVTKGDLEIGPIVQDDMQMIKIVLERFGVNLKFDKDKLRVNSKEITAPLRPVQAMVWPGFPTDLMSPLIVLATQAERQTLCHDPLYESRMFFVDKLIRMGAHITICDPHRVIVYGKSNLYGRELASPDIRAGMALVLAALIAEGKSVIDQAEIVERGYENIDKRLRIIGADIKRSND</sequence>
<evidence type="ECO:0000313" key="14">
    <source>
        <dbReference type="EMBL" id="PIP61894.1"/>
    </source>
</evidence>
<comment type="function">
    <text evidence="12">Cell wall formation. Adds enolpyruvyl to UDP-N-acetylglucosamine.</text>
</comment>
<evidence type="ECO:0000256" key="4">
    <source>
        <dbReference type="ARBA" id="ARBA00022618"/>
    </source>
</evidence>
<feature type="binding site" evidence="12">
    <location>
        <position position="305"/>
    </location>
    <ligand>
        <name>UDP-N-acetyl-alpha-D-glucosamine</name>
        <dbReference type="ChEBI" id="CHEBI:57705"/>
    </ligand>
</feature>
<dbReference type="InterPro" id="IPR050068">
    <property type="entry name" value="MurA_subfamily"/>
</dbReference>
<comment type="subcellular location">
    <subcellularLocation>
        <location evidence="1 12">Cytoplasm</location>
    </subcellularLocation>
</comment>
<keyword evidence="5 12" id="KW-0808">Transferase</keyword>
<reference evidence="14 15" key="1">
    <citation type="submission" date="2017-09" db="EMBL/GenBank/DDBJ databases">
        <title>Depth-based differentiation of microbial function through sediment-hosted aquifers and enrichment of novel symbionts in the deep terrestrial subsurface.</title>
        <authorList>
            <person name="Probst A.J."/>
            <person name="Ladd B."/>
            <person name="Jarett J.K."/>
            <person name="Geller-Mcgrath D.E."/>
            <person name="Sieber C.M."/>
            <person name="Emerson J.B."/>
            <person name="Anantharaman K."/>
            <person name="Thomas B.C."/>
            <person name="Malmstrom R."/>
            <person name="Stieglmeier M."/>
            <person name="Klingl A."/>
            <person name="Woyke T."/>
            <person name="Ryan C.M."/>
            <person name="Banfield J.F."/>
        </authorList>
    </citation>
    <scope>NUCLEOTIDE SEQUENCE [LARGE SCALE GENOMIC DNA]</scope>
    <source>
        <strain evidence="14">CG22_combo_CG10-13_8_21_14_all_38_20</strain>
    </source>
</reference>
<dbReference type="PANTHER" id="PTHR43783">
    <property type="entry name" value="UDP-N-ACETYLGLUCOSAMINE 1-CARBOXYVINYLTRANSFERASE"/>
    <property type="match status" value="1"/>
</dbReference>
<evidence type="ECO:0000256" key="11">
    <source>
        <dbReference type="ARBA" id="ARBA00047527"/>
    </source>
</evidence>
<dbReference type="NCBIfam" id="NF006873">
    <property type="entry name" value="PRK09369.1"/>
    <property type="match status" value="1"/>
</dbReference>
<dbReference type="HAMAP" id="MF_00111">
    <property type="entry name" value="MurA"/>
    <property type="match status" value="1"/>
</dbReference>
<evidence type="ECO:0000256" key="3">
    <source>
        <dbReference type="ARBA" id="ARBA00022490"/>
    </source>
</evidence>
<evidence type="ECO:0000256" key="8">
    <source>
        <dbReference type="ARBA" id="ARBA00023306"/>
    </source>
</evidence>
<comment type="pathway">
    <text evidence="2 12">Cell wall biogenesis; peptidoglycan biosynthesis.</text>
</comment>
<dbReference type="InterPro" id="IPR013792">
    <property type="entry name" value="RNA3'P_cycl/enolpyr_Trfase_a/b"/>
</dbReference>
<comment type="caution">
    <text evidence="14">The sequence shown here is derived from an EMBL/GenBank/DDBJ whole genome shotgun (WGS) entry which is preliminary data.</text>
</comment>
<dbReference type="InterPro" id="IPR005750">
    <property type="entry name" value="UDP_GlcNAc_COvinyl_MurA"/>
</dbReference>
<feature type="binding site" evidence="12">
    <location>
        <position position="92"/>
    </location>
    <ligand>
        <name>UDP-N-acetyl-alpha-D-glucosamine</name>
        <dbReference type="ChEBI" id="CHEBI:57705"/>
    </ligand>
</feature>
<gene>
    <name evidence="12 14" type="primary">murA</name>
    <name evidence="14" type="ORF">COW99_01570</name>
</gene>
<accession>A0A2H0BWB8</accession>
<evidence type="ECO:0000256" key="2">
    <source>
        <dbReference type="ARBA" id="ARBA00004752"/>
    </source>
</evidence>
<dbReference type="InterPro" id="IPR036968">
    <property type="entry name" value="Enolpyruvate_Tfrase_sf"/>
</dbReference>
<dbReference type="UniPathway" id="UPA00219"/>
<feature type="domain" description="Enolpyruvate transferase" evidence="13">
    <location>
        <begin position="7"/>
        <end position="406"/>
    </location>
</feature>
<dbReference type="GO" id="GO:0071555">
    <property type="term" value="P:cell wall organization"/>
    <property type="evidence" value="ECO:0007669"/>
    <property type="project" value="UniProtKB-KW"/>
</dbReference>
<evidence type="ECO:0000313" key="15">
    <source>
        <dbReference type="Proteomes" id="UP000231246"/>
    </source>
</evidence>
<dbReference type="GO" id="GO:0009252">
    <property type="term" value="P:peptidoglycan biosynthetic process"/>
    <property type="evidence" value="ECO:0007669"/>
    <property type="project" value="UniProtKB-UniRule"/>
</dbReference>
<evidence type="ECO:0000256" key="10">
    <source>
        <dbReference type="ARBA" id="ARBA00038367"/>
    </source>
</evidence>
<dbReference type="Pfam" id="PF00275">
    <property type="entry name" value="EPSP_synthase"/>
    <property type="match status" value="1"/>
</dbReference>
<keyword evidence="9 12" id="KW-0961">Cell wall biogenesis/degradation</keyword>
<dbReference type="PANTHER" id="PTHR43783:SF1">
    <property type="entry name" value="UDP-N-ACETYLGLUCOSAMINE 1-CARBOXYVINYLTRANSFERASE"/>
    <property type="match status" value="1"/>
</dbReference>
<dbReference type="EC" id="2.5.1.7" evidence="12"/>
<comment type="similarity">
    <text evidence="10 12">Belongs to the EPSP synthase family. MurA subfamily.</text>
</comment>
<evidence type="ECO:0000256" key="12">
    <source>
        <dbReference type="HAMAP-Rule" id="MF_00111"/>
    </source>
</evidence>
<evidence type="ECO:0000259" key="13">
    <source>
        <dbReference type="Pfam" id="PF00275"/>
    </source>
</evidence>
<dbReference type="EMBL" id="PCTA01000010">
    <property type="protein sequence ID" value="PIP61894.1"/>
    <property type="molecule type" value="Genomic_DNA"/>
</dbReference>
<keyword evidence="6 12" id="KW-0133">Cell shape</keyword>
<dbReference type="AlphaFoldDB" id="A0A2H0BWB8"/>
<dbReference type="GO" id="GO:0005737">
    <property type="term" value="C:cytoplasm"/>
    <property type="evidence" value="ECO:0007669"/>
    <property type="project" value="UniProtKB-SubCell"/>
</dbReference>
<name>A0A2H0BWB8_9BACT</name>